<feature type="domain" description="EthD" evidence="3">
    <location>
        <begin position="13"/>
        <end position="64"/>
    </location>
</feature>
<sequence length="74" mass="8639">MVFRVYLLAVKAPGISLEEFKEQWDVHHLNLLKEIAGDAYPQTHCHHYPKQPKARRTPSTMVSDIRSSKTRRHS</sequence>
<accession>A0A177CN17</accession>
<gene>
    <name evidence="4" type="ORF">CC84DRAFT_1162550</name>
</gene>
<proteinExistence type="inferred from homology"/>
<dbReference type="AlphaFoldDB" id="A0A177CN17"/>
<dbReference type="Proteomes" id="UP000077069">
    <property type="component" value="Unassembled WGS sequence"/>
</dbReference>
<dbReference type="Gene3D" id="3.30.70.100">
    <property type="match status" value="1"/>
</dbReference>
<dbReference type="EMBL" id="KV441550">
    <property type="protein sequence ID" value="OAG08641.1"/>
    <property type="molecule type" value="Genomic_DNA"/>
</dbReference>
<comment type="similarity">
    <text evidence="1">Belongs to the tpcK family.</text>
</comment>
<dbReference type="GeneID" id="28761507"/>
<protein>
    <recommendedName>
        <fullName evidence="3">EthD domain-containing protein</fullName>
    </recommendedName>
</protein>
<evidence type="ECO:0000256" key="1">
    <source>
        <dbReference type="ARBA" id="ARBA00005986"/>
    </source>
</evidence>
<dbReference type="RefSeq" id="XP_018039006.1">
    <property type="nucleotide sequence ID" value="XM_018178021.1"/>
</dbReference>
<dbReference type="InterPro" id="IPR009799">
    <property type="entry name" value="EthD_dom"/>
</dbReference>
<feature type="region of interest" description="Disordered" evidence="2">
    <location>
        <begin position="43"/>
        <end position="74"/>
    </location>
</feature>
<dbReference type="InParanoid" id="A0A177CN17"/>
<keyword evidence="5" id="KW-1185">Reference proteome</keyword>
<dbReference type="GO" id="GO:0016491">
    <property type="term" value="F:oxidoreductase activity"/>
    <property type="evidence" value="ECO:0007669"/>
    <property type="project" value="InterPro"/>
</dbReference>
<name>A0A177CN17_9PLEO</name>
<dbReference type="OrthoDB" id="2519291at2759"/>
<reference evidence="4 5" key="1">
    <citation type="submission" date="2016-05" db="EMBL/GenBank/DDBJ databases">
        <title>Comparative analysis of secretome profiles of manganese(II)-oxidizing ascomycete fungi.</title>
        <authorList>
            <consortium name="DOE Joint Genome Institute"/>
            <person name="Zeiner C.A."/>
            <person name="Purvine S.O."/>
            <person name="Zink E.M."/>
            <person name="Wu S."/>
            <person name="Pasa-Tolic L."/>
            <person name="Chaput D.L."/>
            <person name="Haridas S."/>
            <person name="Grigoriev I.V."/>
            <person name="Santelli C.M."/>
            <person name="Hansel C.M."/>
        </authorList>
    </citation>
    <scope>NUCLEOTIDE SEQUENCE [LARGE SCALE GENOMIC DNA]</scope>
    <source>
        <strain evidence="4 5">AP3s5-JAC2a</strain>
    </source>
</reference>
<evidence type="ECO:0000259" key="3">
    <source>
        <dbReference type="Pfam" id="PF07110"/>
    </source>
</evidence>
<evidence type="ECO:0000256" key="2">
    <source>
        <dbReference type="SAM" id="MobiDB-lite"/>
    </source>
</evidence>
<evidence type="ECO:0000313" key="4">
    <source>
        <dbReference type="EMBL" id="OAG08641.1"/>
    </source>
</evidence>
<dbReference type="Pfam" id="PF07110">
    <property type="entry name" value="EthD"/>
    <property type="match status" value="1"/>
</dbReference>
<organism evidence="4 5">
    <name type="scientific">Paraphaeosphaeria sporulosa</name>
    <dbReference type="NCBI Taxonomy" id="1460663"/>
    <lineage>
        <taxon>Eukaryota</taxon>
        <taxon>Fungi</taxon>
        <taxon>Dikarya</taxon>
        <taxon>Ascomycota</taxon>
        <taxon>Pezizomycotina</taxon>
        <taxon>Dothideomycetes</taxon>
        <taxon>Pleosporomycetidae</taxon>
        <taxon>Pleosporales</taxon>
        <taxon>Massarineae</taxon>
        <taxon>Didymosphaeriaceae</taxon>
        <taxon>Paraphaeosphaeria</taxon>
    </lineage>
</organism>
<evidence type="ECO:0000313" key="5">
    <source>
        <dbReference type="Proteomes" id="UP000077069"/>
    </source>
</evidence>
<feature type="compositionally biased region" description="Basic residues" evidence="2">
    <location>
        <begin position="44"/>
        <end position="56"/>
    </location>
</feature>